<dbReference type="AlphaFoldDB" id="A0A7V9Z5F0"/>
<dbReference type="InterPro" id="IPR008599">
    <property type="entry name" value="Diacid_rec"/>
</dbReference>
<dbReference type="Gene3D" id="1.10.10.2840">
    <property type="entry name" value="PucR C-terminal helix-turn-helix domain"/>
    <property type="match status" value="1"/>
</dbReference>
<keyword evidence="6" id="KW-1185">Reference proteome</keyword>
<evidence type="ECO:0000259" key="3">
    <source>
        <dbReference type="Pfam" id="PF13556"/>
    </source>
</evidence>
<dbReference type="Pfam" id="PF17853">
    <property type="entry name" value="GGDEF_2"/>
    <property type="match status" value="1"/>
</dbReference>
<protein>
    <submittedName>
        <fullName evidence="5">Carbohydrate diacid regulator</fullName>
    </submittedName>
</protein>
<reference evidence="5 6" key="1">
    <citation type="submission" date="2020-07" db="EMBL/GenBank/DDBJ databases">
        <title>Genomic Encyclopedia of Type Strains, Phase IV (KMG-IV): sequencing the most valuable type-strain genomes for metagenomic binning, comparative biology and taxonomic classification.</title>
        <authorList>
            <person name="Goeker M."/>
        </authorList>
    </citation>
    <scope>NUCLEOTIDE SEQUENCE [LARGE SCALE GENOMIC DNA]</scope>
    <source>
        <strain evidence="5 6">DSM 15730</strain>
    </source>
</reference>
<sequence length="373" mass="42702">MQWFTPKLAQKIVDRTMKILGKNINVMDRNGVIIGSGDRSRIGHTHDGALLALKENRTIEIDEQSVNQLKGVKMGVNLPIHFLGETVGVIGITGDPNDIREYAELVKMAAEMVLQQSFFLEQVQWKQRLKEDLVNQLIYDDYVDESSFLERAKTFGVNLSLPRLVIVVEIPHEQIQYVNQQLLRTLTYELATEDLAAFTYSSEIVVLKSIVNEERDIGDIIGKMERILQKVTNGKAGIGPCCSKIPAIKQSYELAKQAVTVGRKMDPERYVYHYKEVEFEILLSEMGQLPLAGSAFEFYEQLLEHDETGELQETLHVYIQEKGELNKTASKLFVHRNTLRYRFEKIQKITGKDPHNIKDLLQLYTALIVHQLR</sequence>
<gene>
    <name evidence="5" type="ORF">HNR31_001138</name>
</gene>
<comment type="caution">
    <text evidence="5">The sequence shown here is derived from an EMBL/GenBank/DDBJ whole genome shotgun (WGS) entry which is preliminary data.</text>
</comment>
<accession>A0A7V9Z5F0</accession>
<name>A0A7V9Z5F0_9BACL</name>
<dbReference type="PANTHER" id="PTHR33744:SF15">
    <property type="entry name" value="CARBOHYDRATE DIACID REGULATOR"/>
    <property type="match status" value="1"/>
</dbReference>
<comment type="similarity">
    <text evidence="1">Belongs to the CdaR family.</text>
</comment>
<dbReference type="RefSeq" id="WP_181555294.1">
    <property type="nucleotide sequence ID" value="NZ_JACDUT010000003.1"/>
</dbReference>
<feature type="domain" description="Putative sugar diacid recognition" evidence="2">
    <location>
        <begin position="5"/>
        <end position="137"/>
    </location>
</feature>
<feature type="domain" description="CdaR GGDEF-like" evidence="4">
    <location>
        <begin position="144"/>
        <end position="260"/>
    </location>
</feature>
<dbReference type="InterPro" id="IPR042070">
    <property type="entry name" value="PucR_C-HTH_sf"/>
</dbReference>
<dbReference type="InterPro" id="IPR025736">
    <property type="entry name" value="PucR_C-HTH_dom"/>
</dbReference>
<proteinExistence type="inferred from homology"/>
<evidence type="ECO:0000259" key="4">
    <source>
        <dbReference type="Pfam" id="PF17853"/>
    </source>
</evidence>
<evidence type="ECO:0000313" key="5">
    <source>
        <dbReference type="EMBL" id="MBA2874368.1"/>
    </source>
</evidence>
<organism evidence="5 6">
    <name type="scientific">Thermaerobacillus caldiproteolyticus</name>
    <dbReference type="NCBI Taxonomy" id="247480"/>
    <lineage>
        <taxon>Bacteria</taxon>
        <taxon>Bacillati</taxon>
        <taxon>Bacillota</taxon>
        <taxon>Bacilli</taxon>
        <taxon>Bacillales</taxon>
        <taxon>Anoxybacillaceae</taxon>
        <taxon>Thermaerobacillus</taxon>
    </lineage>
</organism>
<dbReference type="EMBL" id="JACDUT010000003">
    <property type="protein sequence ID" value="MBA2874368.1"/>
    <property type="molecule type" value="Genomic_DNA"/>
</dbReference>
<dbReference type="Pfam" id="PF05651">
    <property type="entry name" value="Diacid_rec"/>
    <property type="match status" value="1"/>
</dbReference>
<dbReference type="InterPro" id="IPR041522">
    <property type="entry name" value="CdaR_GGDEF"/>
</dbReference>
<evidence type="ECO:0000259" key="2">
    <source>
        <dbReference type="Pfam" id="PF05651"/>
    </source>
</evidence>
<evidence type="ECO:0000313" key="6">
    <source>
        <dbReference type="Proteomes" id="UP000523087"/>
    </source>
</evidence>
<feature type="domain" description="PucR C-terminal helix-turn-helix" evidence="3">
    <location>
        <begin position="311"/>
        <end position="368"/>
    </location>
</feature>
<dbReference type="Proteomes" id="UP000523087">
    <property type="component" value="Unassembled WGS sequence"/>
</dbReference>
<dbReference type="InterPro" id="IPR051448">
    <property type="entry name" value="CdaR-like_regulators"/>
</dbReference>
<evidence type="ECO:0000256" key="1">
    <source>
        <dbReference type="ARBA" id="ARBA00006754"/>
    </source>
</evidence>
<dbReference type="Pfam" id="PF13556">
    <property type="entry name" value="HTH_30"/>
    <property type="match status" value="1"/>
</dbReference>
<dbReference type="PANTHER" id="PTHR33744">
    <property type="entry name" value="CARBOHYDRATE DIACID REGULATOR"/>
    <property type="match status" value="1"/>
</dbReference>